<gene>
    <name evidence="1" type="ORF">VitviT2T_019946</name>
</gene>
<evidence type="ECO:0000313" key="1">
    <source>
        <dbReference type="EMBL" id="WKA01676.1"/>
    </source>
</evidence>
<proteinExistence type="predicted"/>
<dbReference type="SUPFAM" id="SSF56672">
    <property type="entry name" value="DNA/RNA polymerases"/>
    <property type="match status" value="1"/>
</dbReference>
<accession>A0ABY9D4V1</accession>
<dbReference type="InterPro" id="IPR043502">
    <property type="entry name" value="DNA/RNA_pol_sf"/>
</dbReference>
<evidence type="ECO:0000313" key="2">
    <source>
        <dbReference type="Proteomes" id="UP001227230"/>
    </source>
</evidence>
<keyword evidence="2" id="KW-1185">Reference proteome</keyword>
<organism evidence="1 2">
    <name type="scientific">Vitis vinifera</name>
    <name type="common">Grape</name>
    <dbReference type="NCBI Taxonomy" id="29760"/>
    <lineage>
        <taxon>Eukaryota</taxon>
        <taxon>Viridiplantae</taxon>
        <taxon>Streptophyta</taxon>
        <taxon>Embryophyta</taxon>
        <taxon>Tracheophyta</taxon>
        <taxon>Spermatophyta</taxon>
        <taxon>Magnoliopsida</taxon>
        <taxon>eudicotyledons</taxon>
        <taxon>Gunneridae</taxon>
        <taxon>Pentapetalae</taxon>
        <taxon>rosids</taxon>
        <taxon>Vitales</taxon>
        <taxon>Vitaceae</taxon>
        <taxon>Viteae</taxon>
        <taxon>Vitis</taxon>
    </lineage>
</organism>
<protein>
    <recommendedName>
        <fullName evidence="3">Reverse transcriptase/retrotransposon-derived protein RNase H-like domain-containing protein</fullName>
    </recommendedName>
</protein>
<name>A0ABY9D4V1_VITVI</name>
<dbReference type="EMBL" id="CP126660">
    <property type="protein sequence ID" value="WKA01676.1"/>
    <property type="molecule type" value="Genomic_DNA"/>
</dbReference>
<dbReference type="InterPro" id="IPR043128">
    <property type="entry name" value="Rev_trsase/Diguanyl_cyclase"/>
</dbReference>
<dbReference type="Gene3D" id="3.30.70.270">
    <property type="match status" value="1"/>
</dbReference>
<sequence length="109" mass="12647">MHMRPPKSLETKLKFHSPEAGATYQMADTTLLHDMIIKSRERGKGHVPAFRKFFDRIREYKIRLNPQKCVLGVTAGKLLGFMVSQRNIEFDPSKIKALMEMPPPRFECE</sequence>
<evidence type="ECO:0008006" key="3">
    <source>
        <dbReference type="Google" id="ProtNLM"/>
    </source>
</evidence>
<dbReference type="Proteomes" id="UP001227230">
    <property type="component" value="Chromosome 13"/>
</dbReference>
<reference evidence="1 2" key="1">
    <citation type="journal article" date="2023" name="Hortic Res">
        <title>The complete reference genome for grapevine (Vitis vinifera L.) genetics and breeding.</title>
        <authorList>
            <person name="Shi X."/>
            <person name="Cao S."/>
            <person name="Wang X."/>
            <person name="Huang S."/>
            <person name="Wang Y."/>
            <person name="Liu Z."/>
            <person name="Liu W."/>
            <person name="Leng X."/>
            <person name="Peng Y."/>
            <person name="Wang N."/>
            <person name="Wang Y."/>
            <person name="Ma Z."/>
            <person name="Xu X."/>
            <person name="Zhang F."/>
            <person name="Xue H."/>
            <person name="Zhong H."/>
            <person name="Wang Y."/>
            <person name="Zhang K."/>
            <person name="Velt A."/>
            <person name="Avia K."/>
            <person name="Holtgrawe D."/>
            <person name="Grimplet J."/>
            <person name="Matus J.T."/>
            <person name="Ware D."/>
            <person name="Wu X."/>
            <person name="Wang H."/>
            <person name="Liu C."/>
            <person name="Fang Y."/>
            <person name="Rustenholz C."/>
            <person name="Cheng Z."/>
            <person name="Xiao H."/>
            <person name="Zhou Y."/>
        </authorList>
    </citation>
    <scope>NUCLEOTIDE SEQUENCE [LARGE SCALE GENOMIC DNA]</scope>
    <source>
        <strain evidence="2">cv. Pinot noir / PN40024</strain>
        <tissue evidence="1">Leaf</tissue>
    </source>
</reference>